<evidence type="ECO:0000256" key="21">
    <source>
        <dbReference type="SAM" id="Phobius"/>
    </source>
</evidence>
<dbReference type="GO" id="GO:0004721">
    <property type="term" value="F:phosphoprotein phosphatase activity"/>
    <property type="evidence" value="ECO:0007669"/>
    <property type="project" value="UniProtKB-KW"/>
</dbReference>
<dbReference type="PANTHER" id="PTHR44936:SF9">
    <property type="entry name" value="SENSOR PROTEIN CREC"/>
    <property type="match status" value="1"/>
</dbReference>
<evidence type="ECO:0000313" key="24">
    <source>
        <dbReference type="EMBL" id="KGF53990.1"/>
    </source>
</evidence>
<keyword evidence="11" id="KW-0378">Hydrolase</keyword>
<dbReference type="PROSITE" id="PS50885">
    <property type="entry name" value="HAMP"/>
    <property type="match status" value="1"/>
</dbReference>
<dbReference type="InterPro" id="IPR050980">
    <property type="entry name" value="2C_sensor_his_kinase"/>
</dbReference>
<keyword evidence="21" id="KW-1133">Transmembrane helix</keyword>
<dbReference type="InterPro" id="IPR036097">
    <property type="entry name" value="HisK_dim/P_sf"/>
</dbReference>
<keyword evidence="18" id="KW-0464">Manganese</keyword>
<evidence type="ECO:0000259" key="22">
    <source>
        <dbReference type="PROSITE" id="PS50109"/>
    </source>
</evidence>
<evidence type="ECO:0000256" key="16">
    <source>
        <dbReference type="ARBA" id="ARBA00023016"/>
    </source>
</evidence>
<keyword evidence="14" id="KW-0904">Protein phosphatase</keyword>
<keyword evidence="16" id="KW-0346">Stress response</keyword>
<dbReference type="EC" id="2.7.13.3" evidence="5"/>
<dbReference type="PANTHER" id="PTHR44936">
    <property type="entry name" value="SENSOR PROTEIN CREC"/>
    <property type="match status" value="1"/>
</dbReference>
<dbReference type="Gene3D" id="3.30.565.10">
    <property type="entry name" value="Histidine kinase-like ATPase, C-terminal domain"/>
    <property type="match status" value="1"/>
</dbReference>
<dbReference type="PROSITE" id="PS50109">
    <property type="entry name" value="HIS_KIN"/>
    <property type="match status" value="1"/>
</dbReference>
<evidence type="ECO:0000256" key="11">
    <source>
        <dbReference type="ARBA" id="ARBA00022801"/>
    </source>
</evidence>
<keyword evidence="10" id="KW-0418">Kinase</keyword>
<dbReference type="PATRIC" id="fig|742738.3.peg.3332"/>
<evidence type="ECO:0000256" key="20">
    <source>
        <dbReference type="ARBA" id="ARBA00041776"/>
    </source>
</evidence>
<dbReference type="EMBL" id="ADLO01000099">
    <property type="protein sequence ID" value="KGF53990.1"/>
    <property type="molecule type" value="Genomic_DNA"/>
</dbReference>
<dbReference type="InterPro" id="IPR036890">
    <property type="entry name" value="HATPase_C_sf"/>
</dbReference>
<dbReference type="eggNOG" id="COG2205">
    <property type="taxonomic scope" value="Bacteria"/>
</dbReference>
<proteinExistence type="predicted"/>
<keyword evidence="6" id="KW-1003">Cell membrane</keyword>
<keyword evidence="7" id="KW-0597">Phosphoprotein</keyword>
<dbReference type="SMART" id="SM00387">
    <property type="entry name" value="HATPase_c"/>
    <property type="match status" value="1"/>
</dbReference>
<sequence>MGKRMRRRTGLTALFWRYLLVTGGAVVLLAVLWWGGLSALLRSGFVLPAGTAAGQADGLVRALEAGERTPAELPHYYRWAAFDGSAQVVGQRGMDERHLGYARAALGGDRTLHGFPYQQYHRSAQLPDGTVCLLQFDYSMPYGSPALQGRLPEFQTCATAVLLAAWLAAGALSTRHFAGLLRRDAALLTAATGAIAARRLDVPLDGGARVRELGESLAAMEQLRQALARSLSEQWAMEQERTQALAALAHDLKTPLSIVSGSAELLEEDALSPAQRERVDAILRSASRIRDYMEQLRALTAAGGPAEAGGRATAELSALAEGWAAAGRGLCAPRGLRFSLDCPASRPCTLFRSELDRAVLNLLDNAARFTPPGGAVRLSAYVEEAVLTVAVEDSGPGFSPEALARAGRGFYTGDASRPREGHMGMGLTFARQTARRHGGTLELSNTGRGARAALTLPL</sequence>
<dbReference type="AlphaFoldDB" id="A0A096B4K6"/>
<dbReference type="SMART" id="SM00388">
    <property type="entry name" value="HisKA"/>
    <property type="match status" value="1"/>
</dbReference>
<keyword evidence="13" id="KW-0460">Magnesium</keyword>
<dbReference type="Proteomes" id="UP000029585">
    <property type="component" value="Unassembled WGS sequence"/>
</dbReference>
<evidence type="ECO:0000256" key="19">
    <source>
        <dbReference type="ARBA" id="ARBA00040454"/>
    </source>
</evidence>
<evidence type="ECO:0000256" key="17">
    <source>
        <dbReference type="ARBA" id="ARBA00023026"/>
    </source>
</evidence>
<evidence type="ECO:0000256" key="2">
    <source>
        <dbReference type="ARBA" id="ARBA00001936"/>
    </source>
</evidence>
<dbReference type="InterPro" id="IPR003660">
    <property type="entry name" value="HAMP_dom"/>
</dbReference>
<dbReference type="Pfam" id="PF00512">
    <property type="entry name" value="HisKA"/>
    <property type="match status" value="1"/>
</dbReference>
<dbReference type="InterPro" id="IPR004358">
    <property type="entry name" value="Sig_transdc_His_kin-like_C"/>
</dbReference>
<evidence type="ECO:0000256" key="1">
    <source>
        <dbReference type="ARBA" id="ARBA00000085"/>
    </source>
</evidence>
<feature type="domain" description="Histidine kinase" evidence="22">
    <location>
        <begin position="247"/>
        <end position="458"/>
    </location>
</feature>
<comment type="cofactor">
    <cofactor evidence="2">
        <name>Mn(2+)</name>
        <dbReference type="ChEBI" id="CHEBI:29035"/>
    </cofactor>
</comment>
<evidence type="ECO:0000256" key="3">
    <source>
        <dbReference type="ARBA" id="ARBA00001946"/>
    </source>
</evidence>
<evidence type="ECO:0000256" key="15">
    <source>
        <dbReference type="ARBA" id="ARBA00023012"/>
    </source>
</evidence>
<comment type="catalytic activity">
    <reaction evidence="1">
        <text>ATP + protein L-histidine = ADP + protein N-phospho-L-histidine.</text>
        <dbReference type="EC" id="2.7.13.3"/>
    </reaction>
</comment>
<dbReference type="Pfam" id="PF02518">
    <property type="entry name" value="HATPase_c"/>
    <property type="match status" value="1"/>
</dbReference>
<feature type="domain" description="HAMP" evidence="23">
    <location>
        <begin position="179"/>
        <end position="232"/>
    </location>
</feature>
<comment type="subcellular location">
    <subcellularLocation>
        <location evidence="4">Cell membrane</location>
        <topology evidence="4">Multi-pass membrane protein</topology>
    </subcellularLocation>
</comment>
<keyword evidence="12" id="KW-0067">ATP-binding</keyword>
<evidence type="ECO:0000313" key="25">
    <source>
        <dbReference type="Proteomes" id="UP000029585"/>
    </source>
</evidence>
<evidence type="ECO:0000256" key="5">
    <source>
        <dbReference type="ARBA" id="ARBA00012438"/>
    </source>
</evidence>
<dbReference type="SUPFAM" id="SSF55874">
    <property type="entry name" value="ATPase domain of HSP90 chaperone/DNA topoisomerase II/histidine kinase"/>
    <property type="match status" value="1"/>
</dbReference>
<evidence type="ECO:0000256" key="14">
    <source>
        <dbReference type="ARBA" id="ARBA00022912"/>
    </source>
</evidence>
<dbReference type="RefSeq" id="WP_044942588.1">
    <property type="nucleotide sequence ID" value="NZ_KN174165.1"/>
</dbReference>
<dbReference type="GO" id="GO:0005524">
    <property type="term" value="F:ATP binding"/>
    <property type="evidence" value="ECO:0007669"/>
    <property type="project" value="UniProtKB-KW"/>
</dbReference>
<comment type="caution">
    <text evidence="24">The sequence shown here is derived from an EMBL/GenBank/DDBJ whole genome shotgun (WGS) entry which is preliminary data.</text>
</comment>
<dbReference type="InterPro" id="IPR003661">
    <property type="entry name" value="HisK_dim/P_dom"/>
</dbReference>
<evidence type="ECO:0000256" key="13">
    <source>
        <dbReference type="ARBA" id="ARBA00022842"/>
    </source>
</evidence>
<keyword evidence="21" id="KW-0812">Transmembrane</keyword>
<evidence type="ECO:0000256" key="10">
    <source>
        <dbReference type="ARBA" id="ARBA00022777"/>
    </source>
</evidence>
<reference evidence="24 25" key="1">
    <citation type="submission" date="2011-08" db="EMBL/GenBank/DDBJ databases">
        <title>The Genome Sequence of Clostridium orbiscindens 1_3_50AFAA.</title>
        <authorList>
            <consortium name="The Broad Institute Genome Sequencing Platform"/>
            <person name="Earl A."/>
            <person name="Ward D."/>
            <person name="Feldgarden M."/>
            <person name="Gevers D."/>
            <person name="Daigneault M."/>
            <person name="Strauss J."/>
            <person name="Allen-Vercoe E."/>
            <person name="Young S.K."/>
            <person name="Zeng Q."/>
            <person name="Gargeya S."/>
            <person name="Fitzgerald M."/>
            <person name="Haas B."/>
            <person name="Abouelleil A."/>
            <person name="Alvarado L."/>
            <person name="Arachchi H.M."/>
            <person name="Berlin A."/>
            <person name="Brown A."/>
            <person name="Chapman S.B."/>
            <person name="Chen Z."/>
            <person name="Dunbar C."/>
            <person name="Freedman E."/>
            <person name="Gearin G."/>
            <person name="Gellesch M."/>
            <person name="Goldberg J."/>
            <person name="Griggs A."/>
            <person name="Gujja S."/>
            <person name="Heiman D."/>
            <person name="Howarth C."/>
            <person name="Larson L."/>
            <person name="Lui A."/>
            <person name="MacDonald P.J.P."/>
            <person name="Montmayeur A."/>
            <person name="Murphy C."/>
            <person name="Neiman D."/>
            <person name="Pearson M."/>
            <person name="Priest M."/>
            <person name="Roberts A."/>
            <person name="Saif S."/>
            <person name="Shea T."/>
            <person name="Shenoy N."/>
            <person name="Sisk P."/>
            <person name="Stolte C."/>
            <person name="Sykes S."/>
            <person name="Wortman J."/>
            <person name="Nusbaum C."/>
            <person name="Birren B."/>
        </authorList>
    </citation>
    <scope>NUCLEOTIDE SEQUENCE [LARGE SCALE GENOMIC DNA]</scope>
    <source>
        <strain evidence="24 25">1_3_50AFAA</strain>
    </source>
</reference>
<evidence type="ECO:0000256" key="7">
    <source>
        <dbReference type="ARBA" id="ARBA00022553"/>
    </source>
</evidence>
<keyword evidence="21" id="KW-0472">Membrane</keyword>
<feature type="transmembrane region" description="Helical" evidence="21">
    <location>
        <begin position="12"/>
        <end position="34"/>
    </location>
</feature>
<keyword evidence="17" id="KW-0843">Virulence</keyword>
<evidence type="ECO:0000256" key="4">
    <source>
        <dbReference type="ARBA" id="ARBA00004651"/>
    </source>
</evidence>
<dbReference type="Gene3D" id="1.10.287.130">
    <property type="match status" value="1"/>
</dbReference>
<dbReference type="InterPro" id="IPR005467">
    <property type="entry name" value="His_kinase_dom"/>
</dbReference>
<dbReference type="PRINTS" id="PR00344">
    <property type="entry name" value="BCTRLSENSOR"/>
</dbReference>
<gene>
    <name evidence="24" type="ORF">HMPREF9460_03240</name>
</gene>
<dbReference type="SUPFAM" id="SSF47384">
    <property type="entry name" value="Homodimeric domain of signal transducing histidine kinase"/>
    <property type="match status" value="1"/>
</dbReference>
<keyword evidence="9" id="KW-0547">Nucleotide-binding</keyword>
<evidence type="ECO:0000256" key="8">
    <source>
        <dbReference type="ARBA" id="ARBA00022679"/>
    </source>
</evidence>
<protein>
    <recommendedName>
        <fullName evidence="19">Signal transduction histidine-protein kinase/phosphatase MprB</fullName>
        <ecNumber evidence="5">2.7.13.3</ecNumber>
    </recommendedName>
    <alternativeName>
        <fullName evidence="20">Mycobacterial persistence regulator B</fullName>
    </alternativeName>
</protein>
<dbReference type="GO" id="GO:0000155">
    <property type="term" value="F:phosphorelay sensor kinase activity"/>
    <property type="evidence" value="ECO:0007669"/>
    <property type="project" value="InterPro"/>
</dbReference>
<name>A0A096B4K6_FLAPL</name>
<evidence type="ECO:0000256" key="18">
    <source>
        <dbReference type="ARBA" id="ARBA00023211"/>
    </source>
</evidence>
<accession>A0A096B4K6</accession>
<evidence type="ECO:0000256" key="12">
    <source>
        <dbReference type="ARBA" id="ARBA00022840"/>
    </source>
</evidence>
<dbReference type="CDD" id="cd00082">
    <property type="entry name" value="HisKA"/>
    <property type="match status" value="1"/>
</dbReference>
<evidence type="ECO:0000256" key="9">
    <source>
        <dbReference type="ARBA" id="ARBA00022741"/>
    </source>
</evidence>
<dbReference type="HOGENOM" id="CLU_000445_89_34_9"/>
<dbReference type="InterPro" id="IPR003594">
    <property type="entry name" value="HATPase_dom"/>
</dbReference>
<keyword evidence="8" id="KW-0808">Transferase</keyword>
<evidence type="ECO:0000259" key="23">
    <source>
        <dbReference type="PROSITE" id="PS50885"/>
    </source>
</evidence>
<dbReference type="CDD" id="cd00075">
    <property type="entry name" value="HATPase"/>
    <property type="match status" value="1"/>
</dbReference>
<keyword evidence="15" id="KW-0902">Two-component regulatory system</keyword>
<comment type="cofactor">
    <cofactor evidence="3">
        <name>Mg(2+)</name>
        <dbReference type="ChEBI" id="CHEBI:18420"/>
    </cofactor>
</comment>
<organism evidence="24 25">
    <name type="scientific">Flavonifractor plautii 1_3_50AFAA</name>
    <dbReference type="NCBI Taxonomy" id="742738"/>
    <lineage>
        <taxon>Bacteria</taxon>
        <taxon>Bacillati</taxon>
        <taxon>Bacillota</taxon>
        <taxon>Clostridia</taxon>
        <taxon>Eubacteriales</taxon>
        <taxon>Oscillospiraceae</taxon>
        <taxon>Flavonifractor</taxon>
    </lineage>
</organism>
<keyword evidence="25" id="KW-1185">Reference proteome</keyword>
<evidence type="ECO:0000256" key="6">
    <source>
        <dbReference type="ARBA" id="ARBA00022475"/>
    </source>
</evidence>
<dbReference type="GO" id="GO:0005886">
    <property type="term" value="C:plasma membrane"/>
    <property type="evidence" value="ECO:0007669"/>
    <property type="project" value="UniProtKB-SubCell"/>
</dbReference>